<name>A0A0R2CTR7_9LACO</name>
<protein>
    <recommendedName>
        <fullName evidence="3">HAD superfamily hydrolase</fullName>
    </recommendedName>
</protein>
<evidence type="ECO:0000313" key="2">
    <source>
        <dbReference type="Proteomes" id="UP000051015"/>
    </source>
</evidence>
<dbReference type="EMBL" id="AYZD01000033">
    <property type="protein sequence ID" value="KRM95149.1"/>
    <property type="molecule type" value="Genomic_DNA"/>
</dbReference>
<dbReference type="NCBIfam" id="TIGR01484">
    <property type="entry name" value="HAD-SF-IIB"/>
    <property type="match status" value="1"/>
</dbReference>
<comment type="caution">
    <text evidence="1">The sequence shown here is derived from an EMBL/GenBank/DDBJ whole genome shotgun (WGS) entry which is preliminary data.</text>
</comment>
<dbReference type="PATRIC" id="fig|1423725.3.peg.2311"/>
<gene>
    <name evidence="1" type="ORF">FC19_GL002244</name>
</gene>
<accession>A0A0R2CTR7</accession>
<dbReference type="STRING" id="1423725.FC19_GL002244"/>
<sequence length="282" mass="31608">MKGINVMSIKMIAVDMDGTFLNDHNTYDHERFSKLFGYLKQRGIHFVAASGSQFQRLQLQFAPFKNDIDYISQNGSLVHCGEQLAFTAPIQIADYLDLLRKLEVNFAKNDLVMKTISGINYTYAEESLPAKYFEIIKRYYSSVKRVPSLKKLASLGDKDQLIKVGVTFAPNIDFEKASTKLRSLLPATLSSLNSGFSTQLVGTANIDKRTGIKYLQEKYQIRTDEIMTFGDNENDIGMLELTPYSFAMSNAAAKIKSKAANITSCDNNNSGVLETLEKVLMK</sequence>
<proteinExistence type="predicted"/>
<dbReference type="GO" id="GO:0016791">
    <property type="term" value="F:phosphatase activity"/>
    <property type="evidence" value="ECO:0007669"/>
    <property type="project" value="TreeGrafter"/>
</dbReference>
<dbReference type="Pfam" id="PF08282">
    <property type="entry name" value="Hydrolase_3"/>
    <property type="match status" value="1"/>
</dbReference>
<dbReference type="PANTHER" id="PTHR10000">
    <property type="entry name" value="PHOSPHOSERINE PHOSPHATASE"/>
    <property type="match status" value="1"/>
</dbReference>
<dbReference type="Gene3D" id="3.40.50.1000">
    <property type="entry name" value="HAD superfamily/HAD-like"/>
    <property type="match status" value="1"/>
</dbReference>
<keyword evidence="2" id="KW-1185">Reference proteome</keyword>
<dbReference type="SUPFAM" id="SSF56784">
    <property type="entry name" value="HAD-like"/>
    <property type="match status" value="1"/>
</dbReference>
<dbReference type="Gene3D" id="3.30.1240.10">
    <property type="match status" value="1"/>
</dbReference>
<dbReference type="Proteomes" id="UP000051015">
    <property type="component" value="Unassembled WGS sequence"/>
</dbReference>
<evidence type="ECO:0000313" key="1">
    <source>
        <dbReference type="EMBL" id="KRM95149.1"/>
    </source>
</evidence>
<reference evidence="1 2" key="1">
    <citation type="journal article" date="2015" name="Genome Announc.">
        <title>Expanding the biotechnology potential of lactobacilli through comparative genomics of 213 strains and associated genera.</title>
        <authorList>
            <person name="Sun Z."/>
            <person name="Harris H.M."/>
            <person name="McCann A."/>
            <person name="Guo C."/>
            <person name="Argimon S."/>
            <person name="Zhang W."/>
            <person name="Yang X."/>
            <person name="Jeffery I.B."/>
            <person name="Cooney J.C."/>
            <person name="Kagawa T.F."/>
            <person name="Liu W."/>
            <person name="Song Y."/>
            <person name="Salvetti E."/>
            <person name="Wrobel A."/>
            <person name="Rasinkangas P."/>
            <person name="Parkhill J."/>
            <person name="Rea M.C."/>
            <person name="O'Sullivan O."/>
            <person name="Ritari J."/>
            <person name="Douillard F.P."/>
            <person name="Paul Ross R."/>
            <person name="Yang R."/>
            <person name="Briner A.E."/>
            <person name="Felis G.E."/>
            <person name="de Vos W.M."/>
            <person name="Barrangou R."/>
            <person name="Klaenhammer T.R."/>
            <person name="Caufield P.W."/>
            <person name="Cui Y."/>
            <person name="Zhang H."/>
            <person name="O'Toole P.W."/>
        </authorList>
    </citation>
    <scope>NUCLEOTIDE SEQUENCE [LARGE SCALE GENOMIC DNA]</scope>
    <source>
        <strain evidence="1 2">DSM 21051</strain>
    </source>
</reference>
<dbReference type="GO" id="GO:0000287">
    <property type="term" value="F:magnesium ion binding"/>
    <property type="evidence" value="ECO:0007669"/>
    <property type="project" value="TreeGrafter"/>
</dbReference>
<dbReference type="AlphaFoldDB" id="A0A0R2CTR7"/>
<evidence type="ECO:0008006" key="3">
    <source>
        <dbReference type="Google" id="ProtNLM"/>
    </source>
</evidence>
<dbReference type="PANTHER" id="PTHR10000:SF53">
    <property type="entry name" value="5-AMINO-6-(5-PHOSPHO-D-RIBITYLAMINO)URACIL PHOSPHATASE YBJI-RELATED"/>
    <property type="match status" value="1"/>
</dbReference>
<dbReference type="GO" id="GO:0005829">
    <property type="term" value="C:cytosol"/>
    <property type="evidence" value="ECO:0007669"/>
    <property type="project" value="TreeGrafter"/>
</dbReference>
<dbReference type="InterPro" id="IPR006379">
    <property type="entry name" value="HAD-SF_hydro_IIB"/>
</dbReference>
<dbReference type="InterPro" id="IPR023214">
    <property type="entry name" value="HAD_sf"/>
</dbReference>
<dbReference type="InterPro" id="IPR036412">
    <property type="entry name" value="HAD-like_sf"/>
</dbReference>
<organism evidence="1 2">
    <name type="scientific">Liquorilactobacillus aquaticus DSM 21051</name>
    <dbReference type="NCBI Taxonomy" id="1423725"/>
    <lineage>
        <taxon>Bacteria</taxon>
        <taxon>Bacillati</taxon>
        <taxon>Bacillota</taxon>
        <taxon>Bacilli</taxon>
        <taxon>Lactobacillales</taxon>
        <taxon>Lactobacillaceae</taxon>
        <taxon>Liquorilactobacillus</taxon>
    </lineage>
</organism>